<evidence type="ECO:0000313" key="10">
    <source>
        <dbReference type="Proteomes" id="UP000515162"/>
    </source>
</evidence>
<reference evidence="11" key="1">
    <citation type="submission" date="2025-08" db="UniProtKB">
        <authorList>
            <consortium name="RefSeq"/>
        </authorList>
    </citation>
    <scope>IDENTIFICATION</scope>
    <source>
        <strain evidence="11">Mau12</strain>
        <tissue evidence="11">Whole Body</tissue>
    </source>
</reference>
<dbReference type="AlphaFoldDB" id="A0A6P8K884"/>
<evidence type="ECO:0000256" key="1">
    <source>
        <dbReference type="ARBA" id="ARBA00007447"/>
    </source>
</evidence>
<evidence type="ECO:0000259" key="9">
    <source>
        <dbReference type="PROSITE" id="PS51767"/>
    </source>
</evidence>
<evidence type="ECO:0000256" key="5">
    <source>
        <dbReference type="ARBA" id="ARBA00023157"/>
    </source>
</evidence>
<keyword evidence="3" id="KW-0064">Aspartyl protease</keyword>
<dbReference type="FunFam" id="2.40.70.10:FF:000002">
    <property type="entry name" value="Vacuolar aspartic proteinase"/>
    <property type="match status" value="1"/>
</dbReference>
<evidence type="ECO:0000256" key="4">
    <source>
        <dbReference type="ARBA" id="ARBA00022801"/>
    </source>
</evidence>
<dbReference type="InterPro" id="IPR033121">
    <property type="entry name" value="PEPTIDASE_A1"/>
</dbReference>
<dbReference type="Proteomes" id="UP000515162">
    <property type="component" value="Chromosome 2L"/>
</dbReference>
<keyword evidence="8" id="KW-0732">Signal</keyword>
<evidence type="ECO:0000313" key="11">
    <source>
        <dbReference type="RefSeq" id="XP_033165155.1"/>
    </source>
</evidence>
<feature type="chain" id="PRO_5027976003" evidence="8">
    <location>
        <begin position="27"/>
        <end position="419"/>
    </location>
</feature>
<comment type="similarity">
    <text evidence="1">Belongs to the peptidase A1 family.</text>
</comment>
<dbReference type="GO" id="GO:0006508">
    <property type="term" value="P:proteolysis"/>
    <property type="evidence" value="ECO:0007669"/>
    <property type="project" value="UniProtKB-KW"/>
</dbReference>
<dbReference type="PROSITE" id="PS51767">
    <property type="entry name" value="PEPTIDASE_A1"/>
    <property type="match status" value="1"/>
</dbReference>
<dbReference type="GO" id="GO:0004190">
    <property type="term" value="F:aspartic-type endopeptidase activity"/>
    <property type="evidence" value="ECO:0007669"/>
    <property type="project" value="UniProtKB-KW"/>
</dbReference>
<sequence>MQSSQKLALALTLVLIWCLTQSLVESRRWRKSVQLNLHRETNHTKILSSFHNQKLRLKEKLSPTSTDVAISSMSVSQTSVAKDNLFNSHNTEYYVTAGFGTPKSQPVTLLVDTASSNLLVYSSDFVKQSCLNHDGYSSSESQTYQANGSPFQIQFASQDVLTGILSTDTFTLGDLVIKNQTFAEINSAPRVLCERSNFDGVMGLAFSQIAVSGVKTPLDNILEQGLIDEPIFSLYVNRNASDASNGGVLLLGGSDPTLYRGCLTYVPVSKVGFWQITVGQVEIGSKKLCSNCQAIFDMGTSLIIVPCPALKIINEKLGIKETDRKDGAYIIDCNKVSRLPKIVFNIGWKDFTLNPSDYILNYSGTCVSGFSSLSDCNGTQTNDDGEDLNNIWVFGDVFFGAVFTLFDFGLKLVGIAPKV</sequence>
<keyword evidence="2" id="KW-0645">Protease</keyword>
<evidence type="ECO:0000256" key="8">
    <source>
        <dbReference type="SAM" id="SignalP"/>
    </source>
</evidence>
<dbReference type="Gene3D" id="2.40.70.10">
    <property type="entry name" value="Acid Proteases"/>
    <property type="match status" value="2"/>
</dbReference>
<dbReference type="InterPro" id="IPR021109">
    <property type="entry name" value="Peptidase_aspartic_dom_sf"/>
</dbReference>
<proteinExistence type="inferred from homology"/>
<dbReference type="SUPFAM" id="SSF50630">
    <property type="entry name" value="Acid proteases"/>
    <property type="match status" value="1"/>
</dbReference>
<keyword evidence="4" id="KW-0378">Hydrolase</keyword>
<dbReference type="Pfam" id="PF00026">
    <property type="entry name" value="Asp"/>
    <property type="match status" value="1"/>
</dbReference>
<dbReference type="RefSeq" id="XP_033165155.1">
    <property type="nucleotide sequence ID" value="XM_033309264.1"/>
</dbReference>
<dbReference type="InterPro" id="IPR001461">
    <property type="entry name" value="Aspartic_peptidase_A1"/>
</dbReference>
<keyword evidence="10" id="KW-1185">Reference proteome</keyword>
<dbReference type="FunFam" id="2.40.70.10:FF:000008">
    <property type="entry name" value="Cathepsin D"/>
    <property type="match status" value="1"/>
</dbReference>
<keyword evidence="5" id="KW-1015">Disulfide bond</keyword>
<protein>
    <submittedName>
        <fullName evidence="11">Aspartic proteinase oryzasin-1</fullName>
    </submittedName>
</protein>
<feature type="active site" evidence="7">
    <location>
        <position position="112"/>
    </location>
</feature>
<feature type="signal peptide" evidence="8">
    <location>
        <begin position="1"/>
        <end position="26"/>
    </location>
</feature>
<name>A0A6P8K884_DROMA</name>
<feature type="domain" description="Peptidase A1" evidence="9">
    <location>
        <begin position="93"/>
        <end position="416"/>
    </location>
</feature>
<evidence type="ECO:0000256" key="6">
    <source>
        <dbReference type="ARBA" id="ARBA00023180"/>
    </source>
</evidence>
<accession>A0A6P8K884</accession>
<dbReference type="GO" id="GO:0005764">
    <property type="term" value="C:lysosome"/>
    <property type="evidence" value="ECO:0007669"/>
    <property type="project" value="TreeGrafter"/>
</dbReference>
<evidence type="ECO:0000256" key="3">
    <source>
        <dbReference type="ARBA" id="ARBA00022750"/>
    </source>
</evidence>
<dbReference type="GeneID" id="117144211"/>
<organism evidence="10 11">
    <name type="scientific">Drosophila mauritiana</name>
    <name type="common">Fruit fly</name>
    <dbReference type="NCBI Taxonomy" id="7226"/>
    <lineage>
        <taxon>Eukaryota</taxon>
        <taxon>Metazoa</taxon>
        <taxon>Ecdysozoa</taxon>
        <taxon>Arthropoda</taxon>
        <taxon>Hexapoda</taxon>
        <taxon>Insecta</taxon>
        <taxon>Pterygota</taxon>
        <taxon>Neoptera</taxon>
        <taxon>Endopterygota</taxon>
        <taxon>Diptera</taxon>
        <taxon>Brachycera</taxon>
        <taxon>Muscomorpha</taxon>
        <taxon>Ephydroidea</taxon>
        <taxon>Drosophilidae</taxon>
        <taxon>Drosophila</taxon>
        <taxon>Sophophora</taxon>
    </lineage>
</organism>
<feature type="active site" evidence="7">
    <location>
        <position position="297"/>
    </location>
</feature>
<evidence type="ECO:0000256" key="7">
    <source>
        <dbReference type="PIRSR" id="PIRSR601461-1"/>
    </source>
</evidence>
<gene>
    <name evidence="11" type="primary">LOC117144211</name>
</gene>
<evidence type="ECO:0000256" key="2">
    <source>
        <dbReference type="ARBA" id="ARBA00022670"/>
    </source>
</evidence>
<dbReference type="PANTHER" id="PTHR47966">
    <property type="entry name" value="BETA-SITE APP-CLEAVING ENZYME, ISOFORM A-RELATED"/>
    <property type="match status" value="1"/>
</dbReference>
<keyword evidence="6" id="KW-0325">Glycoprotein</keyword>
<dbReference type="PANTHER" id="PTHR47966:SF51">
    <property type="entry name" value="BETA-SITE APP-CLEAVING ENZYME, ISOFORM A-RELATED"/>
    <property type="match status" value="1"/>
</dbReference>
<dbReference type="PRINTS" id="PR00792">
    <property type="entry name" value="PEPSIN"/>
</dbReference>